<dbReference type="Pfam" id="PF04238">
    <property type="entry name" value="DUF420"/>
    <property type="match status" value="1"/>
</dbReference>
<dbReference type="InterPro" id="IPR007352">
    <property type="entry name" value="DUF420"/>
</dbReference>
<keyword evidence="1" id="KW-1133">Transmembrane helix</keyword>
<evidence type="ECO:0000256" key="1">
    <source>
        <dbReference type="SAM" id="Phobius"/>
    </source>
</evidence>
<sequence>MTAAGTLPHITALLNAVSLGFLVSGFIHIRAGRKDSHRKAMLGAVGASALFLVFYVVYHFAAPIFVFRGTGLVRPVYYALLISHVLLAALVTPLVVLTLLRALKGRFDLHPKIARWTLPLWLYVSITGIVVYLMLYHLYI</sequence>
<dbReference type="AlphaFoldDB" id="A0A0C2UCC0"/>
<organism evidence="2 3">
    <name type="scientific">Paramagnetospirillum magnetotacticum MS-1</name>
    <dbReference type="NCBI Taxonomy" id="272627"/>
    <lineage>
        <taxon>Bacteria</taxon>
        <taxon>Pseudomonadati</taxon>
        <taxon>Pseudomonadota</taxon>
        <taxon>Alphaproteobacteria</taxon>
        <taxon>Rhodospirillales</taxon>
        <taxon>Magnetospirillaceae</taxon>
        <taxon>Paramagnetospirillum</taxon>
    </lineage>
</organism>
<feature type="transmembrane region" description="Helical" evidence="1">
    <location>
        <begin position="6"/>
        <end position="29"/>
    </location>
</feature>
<keyword evidence="1" id="KW-0812">Transmembrane</keyword>
<reference evidence="2 3" key="1">
    <citation type="submission" date="2015-01" db="EMBL/GenBank/DDBJ databases">
        <title>Genome Sequence of Magnetospirillum magnetotacticum Strain MS-1.</title>
        <authorList>
            <person name="Marinov G.K."/>
            <person name="Smalley M.D."/>
            <person name="DeSalvo G."/>
        </authorList>
    </citation>
    <scope>NUCLEOTIDE SEQUENCE [LARGE SCALE GENOMIC DNA]</scope>
    <source>
        <strain evidence="2 3">MS-1</strain>
    </source>
</reference>
<dbReference type="RefSeq" id="WP_009869004.1">
    <property type="nucleotide sequence ID" value="NZ_JXSL01000025.1"/>
</dbReference>
<proteinExistence type="predicted"/>
<dbReference type="EMBL" id="JXSL01000025">
    <property type="protein sequence ID" value="KIL99127.1"/>
    <property type="molecule type" value="Genomic_DNA"/>
</dbReference>
<feature type="transmembrane region" description="Helical" evidence="1">
    <location>
        <begin position="120"/>
        <end position="139"/>
    </location>
</feature>
<keyword evidence="1" id="KW-0472">Membrane</keyword>
<evidence type="ECO:0008006" key="4">
    <source>
        <dbReference type="Google" id="ProtNLM"/>
    </source>
</evidence>
<feature type="transmembrane region" description="Helical" evidence="1">
    <location>
        <begin position="41"/>
        <end position="65"/>
    </location>
</feature>
<dbReference type="PANTHER" id="PTHR37692:SF1">
    <property type="entry name" value="DUF420 DOMAIN-CONTAINING PROTEIN"/>
    <property type="match status" value="1"/>
</dbReference>
<name>A0A0C2UCC0_PARME</name>
<accession>A0A0C2UCC0</accession>
<evidence type="ECO:0000313" key="3">
    <source>
        <dbReference type="Proteomes" id="UP000031971"/>
    </source>
</evidence>
<keyword evidence="3" id="KW-1185">Reference proteome</keyword>
<dbReference type="STRING" id="272627.CCC_03345"/>
<evidence type="ECO:0000313" key="2">
    <source>
        <dbReference type="EMBL" id="KIL99127.1"/>
    </source>
</evidence>
<protein>
    <recommendedName>
        <fullName evidence="4">DUF420 domain-containing protein</fullName>
    </recommendedName>
</protein>
<gene>
    <name evidence="2" type="ORF">CCC_03345</name>
</gene>
<dbReference type="PANTHER" id="PTHR37692">
    <property type="entry name" value="HYPOTHETICAL MEMBRANE SPANNING PROTEIN"/>
    <property type="match status" value="1"/>
</dbReference>
<feature type="transmembrane region" description="Helical" evidence="1">
    <location>
        <begin position="77"/>
        <end position="100"/>
    </location>
</feature>
<dbReference type="OrthoDB" id="9811380at2"/>
<dbReference type="Proteomes" id="UP000031971">
    <property type="component" value="Unassembled WGS sequence"/>
</dbReference>
<comment type="caution">
    <text evidence="2">The sequence shown here is derived from an EMBL/GenBank/DDBJ whole genome shotgun (WGS) entry which is preliminary data.</text>
</comment>